<dbReference type="OrthoDB" id="443402at2759"/>
<dbReference type="PANTHER" id="PTHR10039:SF5">
    <property type="entry name" value="NACHT DOMAIN-CONTAINING PROTEIN"/>
    <property type="match status" value="1"/>
</dbReference>
<name>A0A319EUU5_ASPSB</name>
<dbReference type="VEuPathDB" id="FungiDB:BO78DRAFT_419590"/>
<gene>
    <name evidence="2" type="ORF">BO78DRAFT_419590</name>
</gene>
<dbReference type="Pfam" id="PF25053">
    <property type="entry name" value="DUF7791"/>
    <property type="match status" value="1"/>
</dbReference>
<reference evidence="2 3" key="1">
    <citation type="submission" date="2018-02" db="EMBL/GenBank/DDBJ databases">
        <title>The genomes of Aspergillus section Nigri reveals drivers in fungal speciation.</title>
        <authorList>
            <consortium name="DOE Joint Genome Institute"/>
            <person name="Vesth T.C."/>
            <person name="Nybo J."/>
            <person name="Theobald S."/>
            <person name="Brandl J."/>
            <person name="Frisvad J.C."/>
            <person name="Nielsen K.F."/>
            <person name="Lyhne E.K."/>
            <person name="Kogle M.E."/>
            <person name="Kuo A."/>
            <person name="Riley R."/>
            <person name="Clum A."/>
            <person name="Nolan M."/>
            <person name="Lipzen A."/>
            <person name="Salamov A."/>
            <person name="Henrissat B."/>
            <person name="Wiebenga A."/>
            <person name="De vries R.P."/>
            <person name="Grigoriev I.V."/>
            <person name="Mortensen U.H."/>
            <person name="Andersen M.R."/>
            <person name="Baker S.E."/>
        </authorList>
    </citation>
    <scope>NUCLEOTIDE SEQUENCE [LARGE SCALE GENOMIC DNA]</scope>
    <source>
        <strain evidence="2 3">CBS 121057</strain>
    </source>
</reference>
<dbReference type="AlphaFoldDB" id="A0A319EUU5"/>
<organism evidence="2 3">
    <name type="scientific">Aspergillus sclerotiicarbonarius (strain CBS 121057 / IBT 28362)</name>
    <dbReference type="NCBI Taxonomy" id="1448318"/>
    <lineage>
        <taxon>Eukaryota</taxon>
        <taxon>Fungi</taxon>
        <taxon>Dikarya</taxon>
        <taxon>Ascomycota</taxon>
        <taxon>Pezizomycotina</taxon>
        <taxon>Eurotiomycetes</taxon>
        <taxon>Eurotiomycetidae</taxon>
        <taxon>Eurotiales</taxon>
        <taxon>Aspergillaceae</taxon>
        <taxon>Aspergillus</taxon>
        <taxon>Aspergillus subgen. Circumdati</taxon>
    </lineage>
</organism>
<protein>
    <recommendedName>
        <fullName evidence="1">DUF7791 domain-containing protein</fullName>
    </recommendedName>
</protein>
<dbReference type="EMBL" id="KZ826358">
    <property type="protein sequence ID" value="PYI05379.1"/>
    <property type="molecule type" value="Genomic_DNA"/>
</dbReference>
<evidence type="ECO:0000313" key="3">
    <source>
        <dbReference type="Proteomes" id="UP000248423"/>
    </source>
</evidence>
<dbReference type="STRING" id="1448318.A0A319EUU5"/>
<feature type="domain" description="DUF7791" evidence="1">
    <location>
        <begin position="262"/>
        <end position="384"/>
    </location>
</feature>
<keyword evidence="3" id="KW-1185">Reference proteome</keyword>
<proteinExistence type="predicted"/>
<sequence length="651" mass="74496">MADGLNELAAAQVADFLRAGIQFVGQLYELHGLDDEQPLPDWGVTQASAQFASLDRQLSEPFPGREIGPLCEQEQSLEDTRAACGVIARTILSRLNLIQTFGSQFPQRIQTFKQFWPREDVEALEEQLSMFKSELELGFRSSRQLLVFWAAFANNPGLELHDLTCQDMLGYARDHLYEDFLTQVLLVKDSDGASRLIDRLVERADGVFLGVTLVVQSLLRRQDYGDVSKIQEYLLQHPADIDDLFTHLIFEQPAKDQTCLISRLFQLLHAREEACRATGQEEAVTMQLWELALAYQLEEAKIDIPDNVQEATVDDIDQICARTKKRFSNECAGLVITHAPSPSAIRTRARLTPAQLLAESKVSYVHRTVKDYISLPDIWSRLLEISDWIWPLDAFEPHRQIDEWWPSIPIAFTHARLSQDARSQLALIPEFDRVLCQHWAFRDSIEKDHWARSLFSSYEKRKNAVFQRPFLSLAAKFGLDILVRKRIQQDKFDAPEGSIPLLSHCIEFLVSRQKTVYPLSSPELIGSLLANGADPNQTYRDLDKKDRTPWLVVLGKLREAGRRRWIRFYDTAEEGTRRYAAIVSLFLQHGADPDAMLPETRFDPSATALEVVTSVYRKYASPEFGRLRNELIRLGAKEREGHDIFYQVYGN</sequence>
<dbReference type="Proteomes" id="UP000248423">
    <property type="component" value="Unassembled WGS sequence"/>
</dbReference>
<dbReference type="InterPro" id="IPR056693">
    <property type="entry name" value="DUF7791"/>
</dbReference>
<accession>A0A319EUU5</accession>
<dbReference type="PANTHER" id="PTHR10039">
    <property type="entry name" value="AMELOGENIN"/>
    <property type="match status" value="1"/>
</dbReference>
<evidence type="ECO:0000259" key="1">
    <source>
        <dbReference type="Pfam" id="PF25053"/>
    </source>
</evidence>
<evidence type="ECO:0000313" key="2">
    <source>
        <dbReference type="EMBL" id="PYI05379.1"/>
    </source>
</evidence>